<dbReference type="Proteomes" id="UP001172687">
    <property type="component" value="Unassembled WGS sequence"/>
</dbReference>
<reference evidence="4" key="1">
    <citation type="submission" date="2023-07" db="EMBL/GenBank/DDBJ databases">
        <title>Degradation of tert-butanol by M. austroafricanum TBA100.</title>
        <authorList>
            <person name="Helbich S."/>
            <person name="Vainshtein Y."/>
        </authorList>
    </citation>
    <scope>NUCLEOTIDE SEQUENCE</scope>
    <source>
        <strain evidence="4">TBA100</strain>
    </source>
</reference>
<keyword evidence="2" id="KW-0067">ATP-binding</keyword>
<dbReference type="InterPro" id="IPR011990">
    <property type="entry name" value="TPR-like_helical_dom_sf"/>
</dbReference>
<organism evidence="4 5">
    <name type="scientific">Mycolicibacterium austroafricanum</name>
    <name type="common">Mycobacterium austroafricanum</name>
    <dbReference type="NCBI Taxonomy" id="39687"/>
    <lineage>
        <taxon>Bacteria</taxon>
        <taxon>Bacillati</taxon>
        <taxon>Actinomycetota</taxon>
        <taxon>Actinomycetes</taxon>
        <taxon>Mycobacteriales</taxon>
        <taxon>Mycobacteriaceae</taxon>
        <taxon>Mycolicibacterium</taxon>
    </lineage>
</organism>
<dbReference type="SUPFAM" id="SSF55073">
    <property type="entry name" value="Nucleotide cyclase"/>
    <property type="match status" value="1"/>
</dbReference>
<dbReference type="SUPFAM" id="SSF52540">
    <property type="entry name" value="P-loop containing nucleoside triphosphate hydrolases"/>
    <property type="match status" value="1"/>
</dbReference>
<evidence type="ECO:0000256" key="2">
    <source>
        <dbReference type="ARBA" id="ARBA00022840"/>
    </source>
</evidence>
<dbReference type="SMART" id="SM00044">
    <property type="entry name" value="CYCc"/>
    <property type="match status" value="1"/>
</dbReference>
<dbReference type="PROSITE" id="PS50125">
    <property type="entry name" value="GUANYLATE_CYCLASE_2"/>
    <property type="match status" value="1"/>
</dbReference>
<dbReference type="EMBL" id="JAUHTC010000044">
    <property type="protein sequence ID" value="MDN4518503.1"/>
    <property type="molecule type" value="Genomic_DNA"/>
</dbReference>
<dbReference type="InterPro" id="IPR027417">
    <property type="entry name" value="P-loop_NTPase"/>
</dbReference>
<dbReference type="Gene3D" id="3.40.50.300">
    <property type="entry name" value="P-loop containing nucleotide triphosphate hydrolases"/>
    <property type="match status" value="1"/>
</dbReference>
<dbReference type="Gene3D" id="1.25.40.10">
    <property type="entry name" value="Tetratricopeptide repeat domain"/>
    <property type="match status" value="1"/>
</dbReference>
<comment type="caution">
    <text evidence="4">The sequence shown here is derived from an EMBL/GenBank/DDBJ whole genome shotgun (WGS) entry which is preliminary data.</text>
</comment>
<protein>
    <submittedName>
        <fullName evidence="4">Adenylate/guanylate cyclase domain-containing protein</fullName>
    </submittedName>
</protein>
<feature type="domain" description="Guanylate cyclase" evidence="3">
    <location>
        <begin position="46"/>
        <end position="177"/>
    </location>
</feature>
<dbReference type="PANTHER" id="PTHR16305:SF28">
    <property type="entry name" value="GUANYLATE CYCLASE DOMAIN-CONTAINING PROTEIN"/>
    <property type="match status" value="1"/>
</dbReference>
<dbReference type="Pfam" id="PF00211">
    <property type="entry name" value="Guanylate_cyc"/>
    <property type="match status" value="1"/>
</dbReference>
<evidence type="ECO:0000313" key="5">
    <source>
        <dbReference type="Proteomes" id="UP001172687"/>
    </source>
</evidence>
<dbReference type="PANTHER" id="PTHR16305">
    <property type="entry name" value="TESTICULAR SOLUBLE ADENYLYL CYCLASE"/>
    <property type="match status" value="1"/>
</dbReference>
<accession>A0ABT8HCK9</accession>
<name>A0ABT8HCK9_MYCAO</name>
<dbReference type="InterPro" id="IPR041664">
    <property type="entry name" value="AAA_16"/>
</dbReference>
<dbReference type="Pfam" id="PF13191">
    <property type="entry name" value="AAA_16"/>
    <property type="match status" value="1"/>
</dbReference>
<proteinExistence type="predicted"/>
<gene>
    <name evidence="4" type="ORF">QYF68_11810</name>
</gene>
<evidence type="ECO:0000313" key="4">
    <source>
        <dbReference type="EMBL" id="MDN4518503.1"/>
    </source>
</evidence>
<dbReference type="InterPro" id="IPR001054">
    <property type="entry name" value="A/G_cyclase"/>
</dbReference>
<keyword evidence="1" id="KW-0547">Nucleotide-binding</keyword>
<dbReference type="InterPro" id="IPR029787">
    <property type="entry name" value="Nucleotide_cyclase"/>
</dbReference>
<dbReference type="RefSeq" id="WP_234935496.1">
    <property type="nucleotide sequence ID" value="NZ_CP070380.1"/>
</dbReference>
<evidence type="ECO:0000259" key="3">
    <source>
        <dbReference type="PROSITE" id="PS50125"/>
    </source>
</evidence>
<dbReference type="Gene3D" id="3.30.70.1230">
    <property type="entry name" value="Nucleotide cyclase"/>
    <property type="match status" value="1"/>
</dbReference>
<keyword evidence="5" id="KW-1185">Reference proteome</keyword>
<dbReference type="CDD" id="cd07302">
    <property type="entry name" value="CHD"/>
    <property type="match status" value="1"/>
</dbReference>
<evidence type="ECO:0000256" key="1">
    <source>
        <dbReference type="ARBA" id="ARBA00022741"/>
    </source>
</evidence>
<sequence>MVRPVVDFEVSCGSCGNDLRARSRFCDVCGSPLAPLTATGEHKHVTVLFADVVGSMRLAAELDPERLREIMNDLFNRSATVVQRYHGTMDKFTGDGLMALFGAPMALEDHALRACIAALEIQAVVGELADEVEQRDGVRLQLRVGLNSGDVVVGDIGSGPGRYTAIGHAVGMAQRMEAAAPAGAVVCSLSTADLVEHATRLGAVQTVRIKGSDEPVPARRLVAVEAARMVVGRNEGLMLGRDGELHQLCDSLDRRRRRHLVSVVGAPGVGKSRLVEEFCRRLRGAGTEVVLAGCDAHAMPIAFRALSRLLRAMFSADDLGDDDARELVLSQVPMGSTDAQIIFEAMGIADGAAPPLHVGADGRRHRLVETMAQFVRLRSTPMVLVLEDAHWIDAASEAVLCEFATVLERTSTVLVTTCRPEYRGGLRKRSAHTVTVAPLNDSLTMDLVLNLLGGDGAMGGLASRIVGVAAGNPYFVEEIVRDLVGRGVLAGSRGDYRLIRDVDDIGVPVTVQAVLAARIDRLAPATKAVLNAAAVIGNRFDAETLQVLTPNARSGELAELVATELIDQMEFAPRQRYCFRHPLVRAVAYDSQISANRARAHRLLAGAIETRDPAAKDENAALIATHLEGAGDFETACRWHLRAADWLRMRDLLAARNQWEIAMRVADGLPGADDAVTALRIAPRTMLVSTELFVGADPDNDQRLVELRELTARVDDSHSLALALAGRIVTFIVNSNRVPEALPLAAELAELVDTLGPTPAAELEILYTAMSFAHLASCEFDAALEVIGRSIALEPEYPSTDRALAYAIGGLCEVCLGSRERGIGHIRLATELARAMSPVSFSAVSLYWGILAAMGMHVAEDLVDDMREWLARAESFGDRFGIIAAQWTYATLLLQAGSPRRDEAFVLLRRAEVGITTHNLQSFALAITGMQLAREAARNGHRDEAIDSIRHLVTLHTRDAPLLHLGCPAESLCEMLIDRGGTRDLLEVEEVLEQWCSRSPGTAPMDLWTIRIRALLASARGERQRYAKLADEYAAACEFTGYRHHWGGPYPVLSDRRG</sequence>